<sequence length="83" mass="9533">MAENCEDKFGQVERIRNQDGVAFFSNLKNAPKIILVGLDISYIGYLLQTKTVEEPYKMKPATEKMRLEFSRIHTTAVVKSRPK</sequence>
<proteinExistence type="predicted"/>
<organism evidence="1 2">
    <name type="scientific">Paramuricea clavata</name>
    <name type="common">Red gorgonian</name>
    <name type="synonym">Violescent sea-whip</name>
    <dbReference type="NCBI Taxonomy" id="317549"/>
    <lineage>
        <taxon>Eukaryota</taxon>
        <taxon>Metazoa</taxon>
        <taxon>Cnidaria</taxon>
        <taxon>Anthozoa</taxon>
        <taxon>Octocorallia</taxon>
        <taxon>Malacalcyonacea</taxon>
        <taxon>Plexauridae</taxon>
        <taxon>Paramuricea</taxon>
    </lineage>
</organism>
<gene>
    <name evidence="1" type="ORF">PACLA_8A009049</name>
</gene>
<dbReference type="EMBL" id="CACRXK020001527">
    <property type="protein sequence ID" value="CAB3989649.1"/>
    <property type="molecule type" value="Genomic_DNA"/>
</dbReference>
<evidence type="ECO:0000313" key="1">
    <source>
        <dbReference type="EMBL" id="CAB3989649.1"/>
    </source>
</evidence>
<evidence type="ECO:0000313" key="2">
    <source>
        <dbReference type="Proteomes" id="UP001152795"/>
    </source>
</evidence>
<comment type="caution">
    <text evidence="1">The sequence shown here is derived from an EMBL/GenBank/DDBJ whole genome shotgun (WGS) entry which is preliminary data.</text>
</comment>
<dbReference type="AlphaFoldDB" id="A0A6S7GJB0"/>
<keyword evidence="2" id="KW-1185">Reference proteome</keyword>
<reference evidence="1" key="1">
    <citation type="submission" date="2020-04" db="EMBL/GenBank/DDBJ databases">
        <authorList>
            <person name="Alioto T."/>
            <person name="Alioto T."/>
            <person name="Gomez Garrido J."/>
        </authorList>
    </citation>
    <scope>NUCLEOTIDE SEQUENCE</scope>
    <source>
        <strain evidence="1">A484AB</strain>
    </source>
</reference>
<dbReference type="Proteomes" id="UP001152795">
    <property type="component" value="Unassembled WGS sequence"/>
</dbReference>
<name>A0A6S7GJB0_PARCT</name>
<protein>
    <submittedName>
        <fullName evidence="1">Uncharacterized protein</fullName>
    </submittedName>
</protein>
<accession>A0A6S7GJB0</accession>